<dbReference type="RefSeq" id="WP_246487444.1">
    <property type="nucleotide sequence ID" value="NZ_AP019536.1"/>
</dbReference>
<evidence type="ECO:0008006" key="4">
    <source>
        <dbReference type="Google" id="ProtNLM"/>
    </source>
</evidence>
<organism evidence="2 3">
    <name type="scientific">Ferrigenium kumadai</name>
    <dbReference type="NCBI Taxonomy" id="1682490"/>
    <lineage>
        <taxon>Bacteria</taxon>
        <taxon>Pseudomonadati</taxon>
        <taxon>Pseudomonadota</taxon>
        <taxon>Betaproteobacteria</taxon>
        <taxon>Nitrosomonadales</taxon>
        <taxon>Gallionellaceae</taxon>
        <taxon>Ferrigenium</taxon>
    </lineage>
</organism>
<sequence length="145" mass="16310">MLKTMLSRWWLVLGLAVCTPVMAQEVIVNTDVADRTVSQSSLRAIFSMRMRQWQSGKPIKVFVLPSENTVHMSFSKSVLNTFPYQLKRSWDLMVYSGSGQAPIEVGSPEEMLQKVSSTPGAIGYLPENYLIEGGKNENVRILEVR</sequence>
<evidence type="ECO:0000256" key="1">
    <source>
        <dbReference type="SAM" id="SignalP"/>
    </source>
</evidence>
<evidence type="ECO:0000313" key="2">
    <source>
        <dbReference type="EMBL" id="BBI98883.1"/>
    </source>
</evidence>
<name>A0AAN1VZ29_9PROT</name>
<feature type="chain" id="PRO_5042906112" description="PBP domain-containing protein" evidence="1">
    <location>
        <begin position="24"/>
        <end position="145"/>
    </location>
</feature>
<feature type="signal peptide" evidence="1">
    <location>
        <begin position="1"/>
        <end position="23"/>
    </location>
</feature>
<proteinExistence type="predicted"/>
<dbReference type="AlphaFoldDB" id="A0AAN1VZ29"/>
<dbReference type="KEGG" id="fku:FGKAn22_05760"/>
<dbReference type="SUPFAM" id="SSF53850">
    <property type="entry name" value="Periplasmic binding protein-like II"/>
    <property type="match status" value="1"/>
</dbReference>
<evidence type="ECO:0000313" key="3">
    <source>
        <dbReference type="Proteomes" id="UP001319121"/>
    </source>
</evidence>
<accession>A0AAN1VZ29</accession>
<dbReference type="EMBL" id="AP019536">
    <property type="protein sequence ID" value="BBI98883.1"/>
    <property type="molecule type" value="Genomic_DNA"/>
</dbReference>
<dbReference type="Proteomes" id="UP001319121">
    <property type="component" value="Chromosome"/>
</dbReference>
<protein>
    <recommendedName>
        <fullName evidence="4">PBP domain-containing protein</fullName>
    </recommendedName>
</protein>
<keyword evidence="3" id="KW-1185">Reference proteome</keyword>
<keyword evidence="1" id="KW-0732">Signal</keyword>
<gene>
    <name evidence="2" type="ORF">FGKAn22_05760</name>
</gene>
<reference evidence="2 3" key="1">
    <citation type="submission" date="2019-03" db="EMBL/GenBank/DDBJ databases">
        <title>Complete genome sequence of Ferrigenium kumadai strain An22, a microaerophilic iron-oxidizing bacterium isolated from a paddy field soil.</title>
        <authorList>
            <person name="Watanabe T."/>
            <person name="Asakawa S."/>
        </authorList>
    </citation>
    <scope>NUCLEOTIDE SEQUENCE [LARGE SCALE GENOMIC DNA]</scope>
    <source>
        <strain evidence="2 3">An22</strain>
    </source>
</reference>
<dbReference type="Gene3D" id="3.40.190.10">
    <property type="entry name" value="Periplasmic binding protein-like II"/>
    <property type="match status" value="1"/>
</dbReference>